<protein>
    <submittedName>
        <fullName evidence="2">Uncharacterized protein</fullName>
    </submittedName>
</protein>
<accession>A0ABQ2FRJ4</accession>
<name>A0ABQ2FRJ4_9DEIO</name>
<keyword evidence="3" id="KW-1185">Reference proteome</keyword>
<reference evidence="3" key="1">
    <citation type="journal article" date="2019" name="Int. J. Syst. Evol. Microbiol.">
        <title>The Global Catalogue of Microorganisms (GCM) 10K type strain sequencing project: providing services to taxonomists for standard genome sequencing and annotation.</title>
        <authorList>
            <consortium name="The Broad Institute Genomics Platform"/>
            <consortium name="The Broad Institute Genome Sequencing Center for Infectious Disease"/>
            <person name="Wu L."/>
            <person name="Ma J."/>
        </authorList>
    </citation>
    <scope>NUCLEOTIDE SEQUENCE [LARGE SCALE GENOMIC DNA]</scope>
    <source>
        <strain evidence="3">JCM 19173</strain>
    </source>
</reference>
<comment type="caution">
    <text evidence="2">The sequence shown here is derived from an EMBL/GenBank/DDBJ whole genome shotgun (WGS) entry which is preliminary data.</text>
</comment>
<feature type="region of interest" description="Disordered" evidence="1">
    <location>
        <begin position="1"/>
        <end position="27"/>
    </location>
</feature>
<evidence type="ECO:0000256" key="1">
    <source>
        <dbReference type="SAM" id="MobiDB-lite"/>
    </source>
</evidence>
<sequence length="73" mass="8090">MRMETGPSTGPEEQKSERPALTVKEPTVQARWPHCAGRESALMGRGDVHQWDRLNTTWDVGAAGTVSEARWQG</sequence>
<gene>
    <name evidence="2" type="ORF">GCM10010844_42970</name>
</gene>
<dbReference type="Proteomes" id="UP000604341">
    <property type="component" value="Unassembled WGS sequence"/>
</dbReference>
<proteinExistence type="predicted"/>
<evidence type="ECO:0000313" key="3">
    <source>
        <dbReference type="Proteomes" id="UP000604341"/>
    </source>
</evidence>
<organism evidence="2 3">
    <name type="scientific">Deinococcus radiotolerans</name>
    <dbReference type="NCBI Taxonomy" id="1309407"/>
    <lineage>
        <taxon>Bacteria</taxon>
        <taxon>Thermotogati</taxon>
        <taxon>Deinococcota</taxon>
        <taxon>Deinococci</taxon>
        <taxon>Deinococcales</taxon>
        <taxon>Deinococcaceae</taxon>
        <taxon>Deinococcus</taxon>
    </lineage>
</organism>
<dbReference type="EMBL" id="BMPE01000032">
    <property type="protein sequence ID" value="GGL19432.1"/>
    <property type="molecule type" value="Genomic_DNA"/>
</dbReference>
<evidence type="ECO:0000313" key="2">
    <source>
        <dbReference type="EMBL" id="GGL19432.1"/>
    </source>
</evidence>